<accession>A0A160TAX4</accession>
<reference evidence="1" key="1">
    <citation type="submission" date="2015-10" db="EMBL/GenBank/DDBJ databases">
        <authorList>
            <person name="Gilbert D.G."/>
        </authorList>
    </citation>
    <scope>NUCLEOTIDE SEQUENCE</scope>
</reference>
<evidence type="ECO:0008006" key="2">
    <source>
        <dbReference type="Google" id="ProtNLM"/>
    </source>
</evidence>
<dbReference type="AlphaFoldDB" id="A0A160TAX4"/>
<organism evidence="1">
    <name type="scientific">hydrothermal vent metagenome</name>
    <dbReference type="NCBI Taxonomy" id="652676"/>
    <lineage>
        <taxon>unclassified sequences</taxon>
        <taxon>metagenomes</taxon>
        <taxon>ecological metagenomes</taxon>
    </lineage>
</organism>
<dbReference type="Pfam" id="PF11903">
    <property type="entry name" value="ParD_like"/>
    <property type="match status" value="1"/>
</dbReference>
<sequence>MAKAQSPVRLEASLMESAKFAGDLLKRSAAEQVEFWASLGRLVAPKISPKELIELQAGLLDIKFEEAKPVTVDSGALFSELDQKRVSGALEQAIASNSVRYQASATQPGCLEQVNPDGSLVVGRFTNGQFEPLV</sequence>
<evidence type="ECO:0000313" key="1">
    <source>
        <dbReference type="EMBL" id="CUS40014.1"/>
    </source>
</evidence>
<dbReference type="EMBL" id="CZQC01000001">
    <property type="protein sequence ID" value="CUS40014.1"/>
    <property type="molecule type" value="Genomic_DNA"/>
</dbReference>
<name>A0A160TAX4_9ZZZZ</name>
<proteinExistence type="predicted"/>
<gene>
    <name evidence="1" type="ORF">MGWOODY_Tha2085</name>
</gene>
<dbReference type="InterPro" id="IPR021831">
    <property type="entry name" value="ParD-like"/>
</dbReference>
<protein>
    <recommendedName>
        <fullName evidence="2">ParD-like antitoxin of type II toxin-antitoxin system</fullName>
    </recommendedName>
</protein>